<dbReference type="PANTHER" id="PTHR23028">
    <property type="entry name" value="ACETYLTRANSFERASE"/>
    <property type="match status" value="1"/>
</dbReference>
<dbReference type="AlphaFoldDB" id="A0A926HL07"/>
<feature type="transmembrane region" description="Helical" evidence="1">
    <location>
        <begin position="135"/>
        <end position="163"/>
    </location>
</feature>
<comment type="caution">
    <text evidence="3">The sequence shown here is derived from an EMBL/GenBank/DDBJ whole genome shotgun (WGS) entry which is preliminary data.</text>
</comment>
<feature type="transmembrane region" description="Helical" evidence="1">
    <location>
        <begin position="94"/>
        <end position="115"/>
    </location>
</feature>
<evidence type="ECO:0000313" key="3">
    <source>
        <dbReference type="EMBL" id="MBC8527989.1"/>
    </source>
</evidence>
<reference evidence="3" key="1">
    <citation type="submission" date="2020-08" db="EMBL/GenBank/DDBJ databases">
        <title>Genome public.</title>
        <authorList>
            <person name="Liu C."/>
            <person name="Sun Q."/>
        </authorList>
    </citation>
    <scope>NUCLEOTIDE SEQUENCE</scope>
    <source>
        <strain evidence="3">NSJ-44</strain>
    </source>
</reference>
<dbReference type="Proteomes" id="UP000654279">
    <property type="component" value="Unassembled WGS sequence"/>
</dbReference>
<sequence length="370" mass="42161">MGTSGSSRNFECIRFLRVFATLLIVYDHFIAFRFPQWLPVHAVQHFFNRPLFLIQDFGALGVSLFFIISGFLFAAQVYRTSISGILVKKIVRTILLLALATAVFYLLHLIVGLLTGAPTYWSQFNAMQWVTNAFFINYFLGLPDVINGATWFLYPLMLFWILAIPLLKLMQKKPFLSMVVYEAFLVVFFAVSKILNLQTIPELGYLYSFIPWLMFPLVGMTIAFTYQKTISIPKGLGLLVVLYLLIVQYFFSFNLPMYAEQPYIISLLFAAAIFVICLLCESKFRVNRFVRAFDRISFATYLLHMPAGSLIILTLYGILGHVSLALLLGIPVTFIVIYLFHRYVEIPVSNLLKKVAKVPVPTLPASDEGK</sequence>
<evidence type="ECO:0000259" key="2">
    <source>
        <dbReference type="Pfam" id="PF01757"/>
    </source>
</evidence>
<feature type="transmembrane region" description="Helical" evidence="1">
    <location>
        <begin position="12"/>
        <end position="32"/>
    </location>
</feature>
<keyword evidence="3" id="KW-0808">Transferase</keyword>
<keyword evidence="1" id="KW-0472">Membrane</keyword>
<feature type="transmembrane region" description="Helical" evidence="1">
    <location>
        <begin position="301"/>
        <end position="319"/>
    </location>
</feature>
<dbReference type="GO" id="GO:0016747">
    <property type="term" value="F:acyltransferase activity, transferring groups other than amino-acyl groups"/>
    <property type="evidence" value="ECO:0007669"/>
    <property type="project" value="InterPro"/>
</dbReference>
<organism evidence="3 4">
    <name type="scientific">Luoshenia tenuis</name>
    <dbReference type="NCBI Taxonomy" id="2763654"/>
    <lineage>
        <taxon>Bacteria</taxon>
        <taxon>Bacillati</taxon>
        <taxon>Bacillota</taxon>
        <taxon>Clostridia</taxon>
        <taxon>Christensenellales</taxon>
        <taxon>Christensenellaceae</taxon>
        <taxon>Luoshenia</taxon>
    </lineage>
</organism>
<feature type="transmembrane region" description="Helical" evidence="1">
    <location>
        <begin position="236"/>
        <end position="257"/>
    </location>
</feature>
<dbReference type="InterPro" id="IPR002656">
    <property type="entry name" value="Acyl_transf_3_dom"/>
</dbReference>
<evidence type="ECO:0000256" key="1">
    <source>
        <dbReference type="SAM" id="Phobius"/>
    </source>
</evidence>
<keyword evidence="3" id="KW-0012">Acyltransferase</keyword>
<dbReference type="GO" id="GO:0000271">
    <property type="term" value="P:polysaccharide biosynthetic process"/>
    <property type="evidence" value="ECO:0007669"/>
    <property type="project" value="TreeGrafter"/>
</dbReference>
<keyword evidence="4" id="KW-1185">Reference proteome</keyword>
<protein>
    <submittedName>
        <fullName evidence="3">Acyltransferase</fullName>
    </submittedName>
</protein>
<dbReference type="Pfam" id="PF01757">
    <property type="entry name" value="Acyl_transf_3"/>
    <property type="match status" value="1"/>
</dbReference>
<feature type="transmembrane region" description="Helical" evidence="1">
    <location>
        <begin position="263"/>
        <end position="280"/>
    </location>
</feature>
<dbReference type="InterPro" id="IPR050879">
    <property type="entry name" value="Acyltransferase_3"/>
</dbReference>
<gene>
    <name evidence="3" type="ORF">H8699_00865</name>
</gene>
<feature type="domain" description="Acyltransferase 3" evidence="2">
    <location>
        <begin position="12"/>
        <end position="341"/>
    </location>
</feature>
<keyword evidence="1" id="KW-0812">Transmembrane</keyword>
<feature type="transmembrane region" description="Helical" evidence="1">
    <location>
        <begin position="325"/>
        <end position="344"/>
    </location>
</feature>
<feature type="transmembrane region" description="Helical" evidence="1">
    <location>
        <begin position="52"/>
        <end position="74"/>
    </location>
</feature>
<dbReference type="RefSeq" id="WP_249284054.1">
    <property type="nucleotide sequence ID" value="NZ_JACRSO010000001.1"/>
</dbReference>
<dbReference type="EMBL" id="JACRSO010000001">
    <property type="protein sequence ID" value="MBC8527989.1"/>
    <property type="molecule type" value="Genomic_DNA"/>
</dbReference>
<proteinExistence type="predicted"/>
<accession>A0A926HL07</accession>
<dbReference type="PANTHER" id="PTHR23028:SF53">
    <property type="entry name" value="ACYL_TRANSF_3 DOMAIN-CONTAINING PROTEIN"/>
    <property type="match status" value="1"/>
</dbReference>
<name>A0A926HL07_9FIRM</name>
<feature type="transmembrane region" description="Helical" evidence="1">
    <location>
        <begin position="204"/>
        <end position="224"/>
    </location>
</feature>
<dbReference type="GO" id="GO:0016020">
    <property type="term" value="C:membrane"/>
    <property type="evidence" value="ECO:0007669"/>
    <property type="project" value="TreeGrafter"/>
</dbReference>
<keyword evidence="1" id="KW-1133">Transmembrane helix</keyword>
<feature type="transmembrane region" description="Helical" evidence="1">
    <location>
        <begin position="175"/>
        <end position="192"/>
    </location>
</feature>
<evidence type="ECO:0000313" key="4">
    <source>
        <dbReference type="Proteomes" id="UP000654279"/>
    </source>
</evidence>